<dbReference type="Gene3D" id="3.40.50.300">
    <property type="entry name" value="P-loop containing nucleotide triphosphate hydrolases"/>
    <property type="match status" value="1"/>
</dbReference>
<reference evidence="7" key="1">
    <citation type="journal article" date="2008" name="Genome Res.">
        <title>The genome of Pelotomaculum thermopropionicum reveals niche-associated evolution in anaerobic microbiota.</title>
        <authorList>
            <person name="Kosaka T."/>
            <person name="Kato S."/>
            <person name="Shimoyama T."/>
            <person name="Ishii S."/>
            <person name="Abe T."/>
            <person name="Watanabe K."/>
        </authorList>
    </citation>
    <scope>NUCLEOTIDE SEQUENCE [LARGE SCALE GENOMIC DNA]</scope>
    <source>
        <strain evidence="7">DSM 13744 / JCM 10971 / SI</strain>
    </source>
</reference>
<dbReference type="STRING" id="370438.PTH_2279"/>
<dbReference type="PANTHER" id="PTHR45772:SF7">
    <property type="entry name" value="AMINO ACID ABC TRANSPORTER ATP-BINDING PROTEIN"/>
    <property type="match status" value="1"/>
</dbReference>
<feature type="domain" description="Branched-chain amino acid ATP-binding cassette transporter C-terminal" evidence="5">
    <location>
        <begin position="98"/>
        <end position="118"/>
    </location>
</feature>
<dbReference type="Pfam" id="PF00005">
    <property type="entry name" value="ABC_tran"/>
    <property type="match status" value="1"/>
</dbReference>
<name>A5CZV5_PELTS</name>
<dbReference type="GO" id="GO:0042941">
    <property type="term" value="P:D-alanine transmembrane transport"/>
    <property type="evidence" value="ECO:0007669"/>
    <property type="project" value="TreeGrafter"/>
</dbReference>
<protein>
    <submittedName>
        <fullName evidence="6">ABC-type branched-chain amino acid transport systems, ATPase component</fullName>
    </submittedName>
</protein>
<evidence type="ECO:0000256" key="1">
    <source>
        <dbReference type="ARBA" id="ARBA00022448"/>
    </source>
</evidence>
<dbReference type="InterPro" id="IPR003439">
    <property type="entry name" value="ABC_transporter-like_ATP-bd"/>
</dbReference>
<dbReference type="PANTHER" id="PTHR45772">
    <property type="entry name" value="CONSERVED COMPONENT OF ABC TRANSPORTER FOR NATURAL AMINO ACIDS-RELATED"/>
    <property type="match status" value="1"/>
</dbReference>
<dbReference type="InterPro" id="IPR051120">
    <property type="entry name" value="ABC_AA/LPS_Transport"/>
</dbReference>
<proteinExistence type="predicted"/>
<dbReference type="GO" id="GO:0005304">
    <property type="term" value="F:L-valine transmembrane transporter activity"/>
    <property type="evidence" value="ECO:0007669"/>
    <property type="project" value="TreeGrafter"/>
</dbReference>
<evidence type="ECO:0000256" key="3">
    <source>
        <dbReference type="ARBA" id="ARBA00022840"/>
    </source>
</evidence>
<dbReference type="KEGG" id="pth:PTH_2279"/>
<dbReference type="AlphaFoldDB" id="A5CZV5"/>
<evidence type="ECO:0000313" key="6">
    <source>
        <dbReference type="EMBL" id="BAF60460.1"/>
    </source>
</evidence>
<dbReference type="Pfam" id="PF12399">
    <property type="entry name" value="BCA_ABC_TP_C"/>
    <property type="match status" value="1"/>
</dbReference>
<evidence type="ECO:0000313" key="7">
    <source>
        <dbReference type="Proteomes" id="UP000006556"/>
    </source>
</evidence>
<dbReference type="GO" id="GO:0015808">
    <property type="term" value="P:L-alanine transport"/>
    <property type="evidence" value="ECO:0007669"/>
    <property type="project" value="TreeGrafter"/>
</dbReference>
<feature type="domain" description="ABC transporter" evidence="4">
    <location>
        <begin position="20"/>
        <end position="49"/>
    </location>
</feature>
<evidence type="ECO:0000256" key="2">
    <source>
        <dbReference type="ARBA" id="ARBA00022741"/>
    </source>
</evidence>
<dbReference type="GO" id="GO:0005524">
    <property type="term" value="F:ATP binding"/>
    <property type="evidence" value="ECO:0007669"/>
    <property type="project" value="UniProtKB-KW"/>
</dbReference>
<organism evidence="6 7">
    <name type="scientific">Pelotomaculum thermopropionicum (strain DSM 13744 / JCM 10971 / SI)</name>
    <dbReference type="NCBI Taxonomy" id="370438"/>
    <lineage>
        <taxon>Bacteria</taxon>
        <taxon>Bacillati</taxon>
        <taxon>Bacillota</taxon>
        <taxon>Clostridia</taxon>
        <taxon>Eubacteriales</taxon>
        <taxon>Desulfotomaculaceae</taxon>
        <taxon>Pelotomaculum</taxon>
    </lineage>
</organism>
<gene>
    <name evidence="6" type="primary">LivG</name>
    <name evidence="6" type="ordered locus">PTH_2279</name>
</gene>
<dbReference type="eggNOG" id="COG0411">
    <property type="taxonomic scope" value="Bacteria"/>
</dbReference>
<keyword evidence="7" id="KW-1185">Reference proteome</keyword>
<dbReference type="EMBL" id="AP009389">
    <property type="protein sequence ID" value="BAF60460.1"/>
    <property type="molecule type" value="Genomic_DNA"/>
</dbReference>
<dbReference type="Proteomes" id="UP000006556">
    <property type="component" value="Chromosome"/>
</dbReference>
<dbReference type="InterPro" id="IPR032823">
    <property type="entry name" value="BCA_ABC_TP_C"/>
</dbReference>
<dbReference type="GO" id="GO:0005886">
    <property type="term" value="C:plasma membrane"/>
    <property type="evidence" value="ECO:0007669"/>
    <property type="project" value="TreeGrafter"/>
</dbReference>
<dbReference type="GO" id="GO:0016887">
    <property type="term" value="F:ATP hydrolysis activity"/>
    <property type="evidence" value="ECO:0007669"/>
    <property type="project" value="InterPro"/>
</dbReference>
<keyword evidence="1" id="KW-0813">Transport</keyword>
<evidence type="ECO:0000259" key="4">
    <source>
        <dbReference type="Pfam" id="PF00005"/>
    </source>
</evidence>
<sequence length="127" mass="13835">MKGLRLVMVGLAPYRDIAAAALPYGCQRRLEIARALAARPGIILLDEPAAGLNEAESESLQEMIRRIRETGIAVLIIEHDMNLVMSLCDRVAVLNFGQKIAGGTPARVRDDPEVIRAYPGREEDGLA</sequence>
<dbReference type="GO" id="GO:0015188">
    <property type="term" value="F:L-isoleucine transmembrane transporter activity"/>
    <property type="evidence" value="ECO:0007669"/>
    <property type="project" value="TreeGrafter"/>
</dbReference>
<dbReference type="GO" id="GO:0015192">
    <property type="term" value="F:L-phenylalanine transmembrane transporter activity"/>
    <property type="evidence" value="ECO:0007669"/>
    <property type="project" value="TreeGrafter"/>
</dbReference>
<accession>A5CZV5</accession>
<dbReference type="GO" id="GO:1903806">
    <property type="term" value="P:L-isoleucine import across plasma membrane"/>
    <property type="evidence" value="ECO:0007669"/>
    <property type="project" value="TreeGrafter"/>
</dbReference>
<dbReference type="HOGENOM" id="CLU_000604_1_21_9"/>
<evidence type="ECO:0000259" key="5">
    <source>
        <dbReference type="Pfam" id="PF12399"/>
    </source>
</evidence>
<dbReference type="GO" id="GO:1903805">
    <property type="term" value="P:L-valine import across plasma membrane"/>
    <property type="evidence" value="ECO:0007669"/>
    <property type="project" value="TreeGrafter"/>
</dbReference>
<keyword evidence="3" id="KW-0067">ATP-binding</keyword>
<keyword evidence="2" id="KW-0547">Nucleotide-binding</keyword>
<dbReference type="InterPro" id="IPR027417">
    <property type="entry name" value="P-loop_NTPase"/>
</dbReference>
<dbReference type="SUPFAM" id="SSF52540">
    <property type="entry name" value="P-loop containing nucleoside triphosphate hydrolases"/>
    <property type="match status" value="1"/>
</dbReference>